<evidence type="ECO:0000313" key="4">
    <source>
        <dbReference type="EMBL" id="KAG1784663.1"/>
    </source>
</evidence>
<feature type="region of interest" description="Disordered" evidence="2">
    <location>
        <begin position="63"/>
        <end position="137"/>
    </location>
</feature>
<reference evidence="4" key="1">
    <citation type="journal article" date="2020" name="New Phytol.">
        <title>Comparative genomics reveals dynamic genome evolution in host specialist ectomycorrhizal fungi.</title>
        <authorList>
            <person name="Lofgren L.A."/>
            <person name="Nguyen N.H."/>
            <person name="Vilgalys R."/>
            <person name="Ruytinx J."/>
            <person name="Liao H.L."/>
            <person name="Branco S."/>
            <person name="Kuo A."/>
            <person name="LaButti K."/>
            <person name="Lipzen A."/>
            <person name="Andreopoulos W."/>
            <person name="Pangilinan J."/>
            <person name="Riley R."/>
            <person name="Hundley H."/>
            <person name="Na H."/>
            <person name="Barry K."/>
            <person name="Grigoriev I.V."/>
            <person name="Stajich J.E."/>
            <person name="Kennedy P.G."/>
        </authorList>
    </citation>
    <scope>NUCLEOTIDE SEQUENCE</scope>
    <source>
        <strain evidence="4">S12</strain>
    </source>
</reference>
<evidence type="ECO:0000313" key="5">
    <source>
        <dbReference type="Proteomes" id="UP000719766"/>
    </source>
</evidence>
<keyword evidence="1" id="KW-0863">Zinc-finger</keyword>
<dbReference type="AlphaFoldDB" id="A0A9P7A9M9"/>
<keyword evidence="1" id="KW-0479">Metal-binding</keyword>
<evidence type="ECO:0000256" key="2">
    <source>
        <dbReference type="SAM" id="MobiDB-lite"/>
    </source>
</evidence>
<organism evidence="4 5">
    <name type="scientific">Suillus plorans</name>
    <dbReference type="NCBI Taxonomy" id="116603"/>
    <lineage>
        <taxon>Eukaryota</taxon>
        <taxon>Fungi</taxon>
        <taxon>Dikarya</taxon>
        <taxon>Basidiomycota</taxon>
        <taxon>Agaricomycotina</taxon>
        <taxon>Agaricomycetes</taxon>
        <taxon>Agaricomycetidae</taxon>
        <taxon>Boletales</taxon>
        <taxon>Suillineae</taxon>
        <taxon>Suillaceae</taxon>
        <taxon>Suillus</taxon>
    </lineage>
</organism>
<proteinExistence type="predicted"/>
<evidence type="ECO:0000256" key="1">
    <source>
        <dbReference type="PROSITE-ProRule" id="PRU00042"/>
    </source>
</evidence>
<dbReference type="GO" id="GO:0008270">
    <property type="term" value="F:zinc ion binding"/>
    <property type="evidence" value="ECO:0007669"/>
    <property type="project" value="UniProtKB-KW"/>
</dbReference>
<protein>
    <recommendedName>
        <fullName evidence="3">C2H2-type domain-containing protein</fullName>
    </recommendedName>
</protein>
<dbReference type="EMBL" id="JABBWE010000134">
    <property type="protein sequence ID" value="KAG1784663.1"/>
    <property type="molecule type" value="Genomic_DNA"/>
</dbReference>
<dbReference type="InterPro" id="IPR013087">
    <property type="entry name" value="Znf_C2H2_type"/>
</dbReference>
<keyword evidence="1" id="KW-0862">Zinc</keyword>
<comment type="caution">
    <text evidence="4">The sequence shown here is derived from an EMBL/GenBank/DDBJ whole genome shotgun (WGS) entry which is preliminary data.</text>
</comment>
<sequence length="280" mass="31216">MNDYFKCHEKCGRSFSAPGGLTRHRQSCSYWQQQLIQQSLHFKRASEIRQGASAAKKIKLSTAQTTSEDATMSDVPSQVASTPGITSAASSSSYTLPGPSFTGDSELRPREHSLLEEQPQAEPSMEIPTPEGIRPTRSRRLPMRFRDEPPVPPPLVPQSPPSTLPRVILHVFDSFWTSLNQFGIGRDYHHRPTHDPDVFVSSDQLSNFYSNASFNPELPSNSEATSSSKAPPWPWRNMSVWRLMSWMLTGVETTILRGANKAPGCICKCCEVARCLVCYT</sequence>
<evidence type="ECO:0000259" key="3">
    <source>
        <dbReference type="PROSITE" id="PS50157"/>
    </source>
</evidence>
<gene>
    <name evidence="4" type="ORF">HD556DRAFT_1451551</name>
</gene>
<dbReference type="Proteomes" id="UP000719766">
    <property type="component" value="Unassembled WGS sequence"/>
</dbReference>
<name>A0A9P7A9M9_9AGAM</name>
<feature type="compositionally biased region" description="Basic and acidic residues" evidence="2">
    <location>
        <begin position="105"/>
        <end position="115"/>
    </location>
</feature>
<feature type="domain" description="C2H2-type" evidence="3">
    <location>
        <begin position="5"/>
        <end position="35"/>
    </location>
</feature>
<dbReference type="PROSITE" id="PS50157">
    <property type="entry name" value="ZINC_FINGER_C2H2_2"/>
    <property type="match status" value="1"/>
</dbReference>
<dbReference type="RefSeq" id="XP_041152148.1">
    <property type="nucleotide sequence ID" value="XM_041307975.1"/>
</dbReference>
<dbReference type="OrthoDB" id="2691248at2759"/>
<feature type="compositionally biased region" description="Polar residues" evidence="2">
    <location>
        <begin position="63"/>
        <end position="95"/>
    </location>
</feature>
<accession>A0A9P7A9M9</accession>
<keyword evidence="5" id="KW-1185">Reference proteome</keyword>
<dbReference type="GeneID" id="64601739"/>